<keyword evidence="5" id="KW-1133">Transmembrane helix</keyword>
<feature type="domain" description="AAA+ ATPase" evidence="6">
    <location>
        <begin position="96"/>
        <end position="278"/>
    </location>
</feature>
<dbReference type="EMBL" id="CAJPDS010000125">
    <property type="protein sequence ID" value="CAF9939118.1"/>
    <property type="molecule type" value="Genomic_DNA"/>
</dbReference>
<keyword evidence="5" id="KW-0472">Membrane</keyword>
<evidence type="ECO:0000256" key="3">
    <source>
        <dbReference type="ARBA" id="ARBA00022741"/>
    </source>
</evidence>
<sequence>MSINLGIMVALMILGCFIYLTATEYISAKKSKGEILLFRRDKLPDLQPKLDEEANFPDRINTETPSREETDGVNYDIKVKGKPRRLLDDVDGWDVPGTLTALMGVTGAGKTTLLDVLANRQTLGVVSGQILVDGRLRDTGFQRKTGYVQQYDLHLATSTVREALMFSAVLRPPKATSHAEKVSFVDEVIKVLEMETYADAIVGVPGEGLNVEQRKRLTIGVELAAKLALLLFLDEPTSAMLFQGFDRMLFLAMRGQTLYFGEIGDASKTVTRYFESNGAKPCSHDENPAEWLLQITREASNSESTPNWPAIWRNPEERKAIKAELARMRGTLSHPPLSNHDPDALRSFAAPFGSQLWIVLVRVFQQYWRTLSYLYSKPALCLFSVSPASPSSILKPV</sequence>
<dbReference type="Pfam" id="PF00005">
    <property type="entry name" value="ABC_tran"/>
    <property type="match status" value="1"/>
</dbReference>
<proteinExistence type="inferred from homology"/>
<keyword evidence="8" id="KW-1185">Reference proteome</keyword>
<evidence type="ECO:0000313" key="7">
    <source>
        <dbReference type="EMBL" id="CAF9939118.1"/>
    </source>
</evidence>
<dbReference type="InterPro" id="IPR003593">
    <property type="entry name" value="AAA+_ATPase"/>
</dbReference>
<evidence type="ECO:0000256" key="1">
    <source>
        <dbReference type="ARBA" id="ARBA00006012"/>
    </source>
</evidence>
<gene>
    <name evidence="7" type="ORF">HETSPECPRED_001489</name>
</gene>
<protein>
    <recommendedName>
        <fullName evidence="6">AAA+ ATPase domain-containing protein</fullName>
    </recommendedName>
</protein>
<dbReference type="GO" id="GO:0005524">
    <property type="term" value="F:ATP binding"/>
    <property type="evidence" value="ECO:0007669"/>
    <property type="project" value="UniProtKB-KW"/>
</dbReference>
<dbReference type="AlphaFoldDB" id="A0A8H3J1V8"/>
<keyword evidence="2" id="KW-0813">Transport</keyword>
<dbReference type="Proteomes" id="UP000664521">
    <property type="component" value="Unassembled WGS sequence"/>
</dbReference>
<dbReference type="Gene3D" id="3.40.50.300">
    <property type="entry name" value="P-loop containing nucleotide triphosphate hydrolases"/>
    <property type="match status" value="1"/>
</dbReference>
<feature type="transmembrane region" description="Helical" evidence="5">
    <location>
        <begin position="6"/>
        <end position="26"/>
    </location>
</feature>
<dbReference type="GO" id="GO:0016887">
    <property type="term" value="F:ATP hydrolysis activity"/>
    <property type="evidence" value="ECO:0007669"/>
    <property type="project" value="InterPro"/>
</dbReference>
<accession>A0A8H3J1V8</accession>
<keyword evidence="3" id="KW-0547">Nucleotide-binding</keyword>
<keyword evidence="5" id="KW-0812">Transmembrane</keyword>
<dbReference type="GO" id="GO:0042626">
    <property type="term" value="F:ATPase-coupled transmembrane transporter activity"/>
    <property type="evidence" value="ECO:0007669"/>
    <property type="project" value="InterPro"/>
</dbReference>
<evidence type="ECO:0000313" key="8">
    <source>
        <dbReference type="Proteomes" id="UP000664521"/>
    </source>
</evidence>
<dbReference type="PANTHER" id="PTHR19241">
    <property type="entry name" value="ATP-BINDING CASSETTE TRANSPORTER"/>
    <property type="match status" value="1"/>
</dbReference>
<dbReference type="InterPro" id="IPR027417">
    <property type="entry name" value="P-loop_NTPase"/>
</dbReference>
<dbReference type="OrthoDB" id="5099253at2759"/>
<name>A0A8H3J1V8_9LECA</name>
<reference evidence="7" key="1">
    <citation type="submission" date="2021-03" db="EMBL/GenBank/DDBJ databases">
        <authorList>
            <person name="Tagirdzhanova G."/>
        </authorList>
    </citation>
    <scope>NUCLEOTIDE SEQUENCE</scope>
</reference>
<dbReference type="SMART" id="SM00382">
    <property type="entry name" value="AAA"/>
    <property type="match status" value="1"/>
</dbReference>
<dbReference type="Pfam" id="PF06422">
    <property type="entry name" value="PDR_CDR"/>
    <property type="match status" value="1"/>
</dbReference>
<comment type="caution">
    <text evidence="7">The sequence shown here is derived from an EMBL/GenBank/DDBJ whole genome shotgun (WGS) entry which is preliminary data.</text>
</comment>
<evidence type="ECO:0000256" key="4">
    <source>
        <dbReference type="ARBA" id="ARBA00022840"/>
    </source>
</evidence>
<dbReference type="SUPFAM" id="SSF52540">
    <property type="entry name" value="P-loop containing nucleoside triphosphate hydrolases"/>
    <property type="match status" value="1"/>
</dbReference>
<evidence type="ECO:0000256" key="5">
    <source>
        <dbReference type="SAM" id="Phobius"/>
    </source>
</evidence>
<evidence type="ECO:0000259" key="6">
    <source>
        <dbReference type="SMART" id="SM00382"/>
    </source>
</evidence>
<keyword evidence="4" id="KW-0067">ATP-binding</keyword>
<dbReference type="InterPro" id="IPR003439">
    <property type="entry name" value="ABC_transporter-like_ATP-bd"/>
</dbReference>
<comment type="similarity">
    <text evidence="1">Belongs to the ABC transporter superfamily. ABCG family. PDR (TC 3.A.1.205) subfamily.</text>
</comment>
<dbReference type="GO" id="GO:0016020">
    <property type="term" value="C:membrane"/>
    <property type="evidence" value="ECO:0007669"/>
    <property type="project" value="InterPro"/>
</dbReference>
<evidence type="ECO:0000256" key="2">
    <source>
        <dbReference type="ARBA" id="ARBA00022448"/>
    </source>
</evidence>
<organism evidence="7 8">
    <name type="scientific">Heterodermia speciosa</name>
    <dbReference type="NCBI Taxonomy" id="116794"/>
    <lineage>
        <taxon>Eukaryota</taxon>
        <taxon>Fungi</taxon>
        <taxon>Dikarya</taxon>
        <taxon>Ascomycota</taxon>
        <taxon>Pezizomycotina</taxon>
        <taxon>Lecanoromycetes</taxon>
        <taxon>OSLEUM clade</taxon>
        <taxon>Lecanoromycetidae</taxon>
        <taxon>Caliciales</taxon>
        <taxon>Physciaceae</taxon>
        <taxon>Heterodermia</taxon>
    </lineage>
</organism>
<dbReference type="InterPro" id="IPR010929">
    <property type="entry name" value="PDR_CDR_ABC"/>
</dbReference>